<dbReference type="Pfam" id="PF11751">
    <property type="entry name" value="PorP_SprF"/>
    <property type="match status" value="1"/>
</dbReference>
<dbReference type="RefSeq" id="WP_129132927.1">
    <property type="nucleotide sequence ID" value="NZ_SDHW01000010.1"/>
</dbReference>
<proteinExistence type="predicted"/>
<feature type="chain" id="PRO_5020638788" evidence="1">
    <location>
        <begin position="23"/>
        <end position="342"/>
    </location>
</feature>
<keyword evidence="3" id="KW-1185">Reference proteome</keyword>
<sequence length="342" mass="38039">MMCKRITGAALILLLLQVTAVAQDLHFSQFMNSPLTTNPANTGFIPEADYRIGGNFRNQWTSIPVPYRTASVWGDAQIFRNSIENGWVGVGAVLLNDVAGRGNLRSNKVYASVAYHQMIGLSSLLSAGFNAGYANKRIDITKLTFDNQWNGKFFDAGAPTGESIIANPNTSYFDLQVGMNYAYFPTENTYINAGVSVHHINKPKETFFSNGTNEVPRRYIGFLNGSFKVNDDWIVNPNAYFSSQAKANELVFGGNLAHNVLGDGSVVVFGGAYYRWKDAAVAMVGLEWKDIRFTFTYDATTSNLARFNNANGAYEFSLIKNGYYNEYFGDKSQRRQSMCPRF</sequence>
<organism evidence="2 3">
    <name type="scientific">Lacibacter luteus</name>
    <dbReference type="NCBI Taxonomy" id="2508719"/>
    <lineage>
        <taxon>Bacteria</taxon>
        <taxon>Pseudomonadati</taxon>
        <taxon>Bacteroidota</taxon>
        <taxon>Chitinophagia</taxon>
        <taxon>Chitinophagales</taxon>
        <taxon>Chitinophagaceae</taxon>
        <taxon>Lacibacter</taxon>
    </lineage>
</organism>
<evidence type="ECO:0000313" key="2">
    <source>
        <dbReference type="EMBL" id="RXK57528.1"/>
    </source>
</evidence>
<protein>
    <submittedName>
        <fullName evidence="2">Type IX secretion system membrane protein PorP/SprF</fullName>
    </submittedName>
</protein>
<name>A0A4Q1CD63_9BACT</name>
<reference evidence="2 3" key="1">
    <citation type="submission" date="2019-01" db="EMBL/GenBank/DDBJ databases">
        <title>Lacibacter sp. strain TTM-7.</title>
        <authorList>
            <person name="Chen W.-M."/>
        </authorList>
    </citation>
    <scope>NUCLEOTIDE SEQUENCE [LARGE SCALE GENOMIC DNA]</scope>
    <source>
        <strain evidence="2 3">TTM-7</strain>
    </source>
</reference>
<dbReference type="NCBIfam" id="TIGR03519">
    <property type="entry name" value="T9SS_PorP_fam"/>
    <property type="match status" value="1"/>
</dbReference>
<keyword evidence="1" id="KW-0732">Signal</keyword>
<dbReference type="EMBL" id="SDHW01000010">
    <property type="protein sequence ID" value="RXK57528.1"/>
    <property type="molecule type" value="Genomic_DNA"/>
</dbReference>
<gene>
    <name evidence="2" type="ORF">ESA94_20980</name>
</gene>
<evidence type="ECO:0000256" key="1">
    <source>
        <dbReference type="SAM" id="SignalP"/>
    </source>
</evidence>
<feature type="signal peptide" evidence="1">
    <location>
        <begin position="1"/>
        <end position="22"/>
    </location>
</feature>
<accession>A0A4Q1CD63</accession>
<dbReference type="InterPro" id="IPR019861">
    <property type="entry name" value="PorP/SprF_Bacteroidetes"/>
</dbReference>
<dbReference type="AlphaFoldDB" id="A0A4Q1CD63"/>
<comment type="caution">
    <text evidence="2">The sequence shown here is derived from an EMBL/GenBank/DDBJ whole genome shotgun (WGS) entry which is preliminary data.</text>
</comment>
<dbReference type="Proteomes" id="UP000290204">
    <property type="component" value="Unassembled WGS sequence"/>
</dbReference>
<evidence type="ECO:0000313" key="3">
    <source>
        <dbReference type="Proteomes" id="UP000290204"/>
    </source>
</evidence>
<dbReference type="OrthoDB" id="1186563at2"/>